<sequence length="269" mass="29826">MELPCDRRRTQDCSKWSLSHARANSLISGPPISASSREAPRYAGRPRPHGLIRCGLHSGEIQPGGEFQDRRLNFSMRDDVLDEGAVDRLGALTVPKAGFGYYVPPLGGGESALVNILPIKLPTQVYVATLIGYEVTRHEIRLGDPWTAKTQLIESSKIVPMLRHDVETAILSHEVMEAQNAIVPKGLEGQHTDFVHTYGAIQNALVLKLALDVARVLDFKLEISGRAAGHGVHSGTRDASRRSRCRGRTDGPRFLMDIRDRVGERQRWR</sequence>
<dbReference type="EMBL" id="CABFNB010000151">
    <property type="protein sequence ID" value="VTZ65424.1"/>
    <property type="molecule type" value="Genomic_DNA"/>
</dbReference>
<proteinExistence type="predicted"/>
<gene>
    <name evidence="2" type="ORF">EMEDMD4_800006</name>
</gene>
<organism evidence="2">
    <name type="scientific">Sinorhizobium medicae</name>
    <dbReference type="NCBI Taxonomy" id="110321"/>
    <lineage>
        <taxon>Bacteria</taxon>
        <taxon>Pseudomonadati</taxon>
        <taxon>Pseudomonadota</taxon>
        <taxon>Alphaproteobacteria</taxon>
        <taxon>Hyphomicrobiales</taxon>
        <taxon>Rhizobiaceae</taxon>
        <taxon>Sinorhizobium/Ensifer group</taxon>
        <taxon>Sinorhizobium</taxon>
    </lineage>
</organism>
<dbReference type="AlphaFoldDB" id="A0A508X8W4"/>
<evidence type="ECO:0000256" key="1">
    <source>
        <dbReference type="SAM" id="MobiDB-lite"/>
    </source>
</evidence>
<reference evidence="2" key="1">
    <citation type="submission" date="2019-06" db="EMBL/GenBank/DDBJ databases">
        <authorList>
            <person name="Le Quere A."/>
            <person name="Colella S."/>
        </authorList>
    </citation>
    <scope>NUCLEOTIDE SEQUENCE</scope>
    <source>
        <strain evidence="2">EmedicaeMD41</strain>
    </source>
</reference>
<dbReference type="Proteomes" id="UP000507954">
    <property type="component" value="Unassembled WGS sequence"/>
</dbReference>
<feature type="region of interest" description="Disordered" evidence="1">
    <location>
        <begin position="229"/>
        <end position="251"/>
    </location>
</feature>
<name>A0A508X8W4_9HYPH</name>
<evidence type="ECO:0000313" key="2">
    <source>
        <dbReference type="EMBL" id="VTZ65424.1"/>
    </source>
</evidence>
<protein>
    <submittedName>
        <fullName evidence="2">Uncharacterized protein</fullName>
    </submittedName>
</protein>
<accession>A0A508X8W4</accession>
<feature type="compositionally biased region" description="Basic and acidic residues" evidence="1">
    <location>
        <begin position="235"/>
        <end position="251"/>
    </location>
</feature>